<comment type="caution">
    <text evidence="1">The sequence shown here is derived from an EMBL/GenBank/DDBJ whole genome shotgun (WGS) entry which is preliminary data.</text>
</comment>
<evidence type="ECO:0000313" key="1">
    <source>
        <dbReference type="EMBL" id="HIZ88711.1"/>
    </source>
</evidence>
<reference evidence="1" key="1">
    <citation type="journal article" date="2021" name="PeerJ">
        <title>Extensive microbial diversity within the chicken gut microbiome revealed by metagenomics and culture.</title>
        <authorList>
            <person name="Gilroy R."/>
            <person name="Ravi A."/>
            <person name="Getino M."/>
            <person name="Pursley I."/>
            <person name="Horton D.L."/>
            <person name="Alikhan N.F."/>
            <person name="Baker D."/>
            <person name="Gharbi K."/>
            <person name="Hall N."/>
            <person name="Watson M."/>
            <person name="Adriaenssens E.M."/>
            <person name="Foster-Nyarko E."/>
            <person name="Jarju S."/>
            <person name="Secka A."/>
            <person name="Antonio M."/>
            <person name="Oren A."/>
            <person name="Chaudhuri R.R."/>
            <person name="La Ragione R."/>
            <person name="Hildebrand F."/>
            <person name="Pallen M.J."/>
        </authorList>
    </citation>
    <scope>NUCLEOTIDE SEQUENCE</scope>
    <source>
        <strain evidence="1">ChiW4-1371</strain>
    </source>
</reference>
<evidence type="ECO:0000313" key="2">
    <source>
        <dbReference type="Proteomes" id="UP000824176"/>
    </source>
</evidence>
<accession>A0A9D2GT31</accession>
<name>A0A9D2GT31_9BACT</name>
<proteinExistence type="predicted"/>
<organism evidence="1 2">
    <name type="scientific">Candidatus Mucispirillum faecigallinarum</name>
    <dbReference type="NCBI Taxonomy" id="2838699"/>
    <lineage>
        <taxon>Bacteria</taxon>
        <taxon>Pseudomonadati</taxon>
        <taxon>Deferribacterota</taxon>
        <taxon>Deferribacteres</taxon>
        <taxon>Deferribacterales</taxon>
        <taxon>Mucispirillaceae</taxon>
        <taxon>Mucispirillum</taxon>
    </lineage>
</organism>
<sequence>MYIEINLSIEKSGGEENLPKVIEAVKEAVSGKFPDAEVIVRKGFFKTIDGVYSDDLYAEGEARQLLKIVRERVLKS</sequence>
<protein>
    <submittedName>
        <fullName evidence="1">Uncharacterized protein</fullName>
    </submittedName>
</protein>
<dbReference type="AlphaFoldDB" id="A0A9D2GT31"/>
<gene>
    <name evidence="1" type="ORF">H9804_02105</name>
</gene>
<reference evidence="1" key="2">
    <citation type="submission" date="2021-04" db="EMBL/GenBank/DDBJ databases">
        <authorList>
            <person name="Gilroy R."/>
        </authorList>
    </citation>
    <scope>NUCLEOTIDE SEQUENCE</scope>
    <source>
        <strain evidence="1">ChiW4-1371</strain>
    </source>
</reference>
<dbReference type="Proteomes" id="UP000824176">
    <property type="component" value="Unassembled WGS sequence"/>
</dbReference>
<dbReference type="EMBL" id="DXAQ01000032">
    <property type="protein sequence ID" value="HIZ88711.1"/>
    <property type="molecule type" value="Genomic_DNA"/>
</dbReference>